<dbReference type="PANTHER" id="PTHR39209:SF2">
    <property type="entry name" value="CYTOPLASMIC PROTEIN"/>
    <property type="match status" value="1"/>
</dbReference>
<feature type="domain" description="B3/B4 tRNA-binding" evidence="1">
    <location>
        <begin position="62"/>
        <end position="212"/>
    </location>
</feature>
<reference evidence="2 3" key="1">
    <citation type="journal article" date="2010" name="Int. J. Syst. Evol. Microbiol.">
        <title>Bacillus horneckiae sp. nov., isolated from a spacecraft-assembly clean room.</title>
        <authorList>
            <person name="Vaishampayan P."/>
            <person name="Probst A."/>
            <person name="Krishnamurthi S."/>
            <person name="Ghosh S."/>
            <person name="Osman S."/>
            <person name="McDowall A."/>
            <person name="Ruckmani A."/>
            <person name="Mayilraj S."/>
            <person name="Venkateswaran K."/>
        </authorList>
    </citation>
    <scope>NUCLEOTIDE SEQUENCE [LARGE SCALE GENOMIC DNA]</scope>
    <source>
        <strain evidence="3">1PO1SC</strain>
    </source>
</reference>
<dbReference type="AlphaFoldDB" id="A0A2N0ZHQ0"/>
<dbReference type="SMART" id="SM00873">
    <property type="entry name" value="B3_4"/>
    <property type="match status" value="1"/>
</dbReference>
<evidence type="ECO:0000313" key="3">
    <source>
        <dbReference type="Proteomes" id="UP000233343"/>
    </source>
</evidence>
<dbReference type="SUPFAM" id="SSF56037">
    <property type="entry name" value="PheT/TilS domain"/>
    <property type="match status" value="1"/>
</dbReference>
<dbReference type="EMBL" id="PISD01000020">
    <property type="protein sequence ID" value="PKG29033.1"/>
    <property type="molecule type" value="Genomic_DNA"/>
</dbReference>
<organism evidence="2 3">
    <name type="scientific">Cytobacillus horneckiae</name>
    <dbReference type="NCBI Taxonomy" id="549687"/>
    <lineage>
        <taxon>Bacteria</taxon>
        <taxon>Bacillati</taxon>
        <taxon>Bacillota</taxon>
        <taxon>Bacilli</taxon>
        <taxon>Bacillales</taxon>
        <taxon>Bacillaceae</taxon>
        <taxon>Cytobacillus</taxon>
    </lineage>
</organism>
<proteinExistence type="predicted"/>
<dbReference type="Gene3D" id="3.50.40.10">
    <property type="entry name" value="Phenylalanyl-trna Synthetase, Chain B, domain 3"/>
    <property type="match status" value="1"/>
</dbReference>
<dbReference type="PANTHER" id="PTHR39209">
    <property type="match status" value="1"/>
</dbReference>
<keyword evidence="3" id="KW-1185">Reference proteome</keyword>
<dbReference type="GO" id="GO:0004826">
    <property type="term" value="F:phenylalanine-tRNA ligase activity"/>
    <property type="evidence" value="ECO:0007669"/>
    <property type="project" value="InterPro"/>
</dbReference>
<name>A0A2N0ZHQ0_9BACI</name>
<dbReference type="GO" id="GO:0003723">
    <property type="term" value="F:RNA binding"/>
    <property type="evidence" value="ECO:0007669"/>
    <property type="project" value="InterPro"/>
</dbReference>
<evidence type="ECO:0000259" key="1">
    <source>
        <dbReference type="SMART" id="SM00873"/>
    </source>
</evidence>
<dbReference type="Pfam" id="PF03483">
    <property type="entry name" value="B3_4"/>
    <property type="match status" value="1"/>
</dbReference>
<dbReference type="InterPro" id="IPR020825">
    <property type="entry name" value="Phe-tRNA_synthase-like_B3/B4"/>
</dbReference>
<dbReference type="Proteomes" id="UP000233343">
    <property type="component" value="Unassembled WGS sequence"/>
</dbReference>
<comment type="caution">
    <text evidence="2">The sequence shown here is derived from an EMBL/GenBank/DDBJ whole genome shotgun (WGS) entry which is preliminary data.</text>
</comment>
<protein>
    <recommendedName>
        <fullName evidence="1">B3/B4 tRNA-binding domain-containing protein</fullName>
    </recommendedName>
</protein>
<dbReference type="InterPro" id="IPR005146">
    <property type="entry name" value="B3/B4_tRNA-bd"/>
</dbReference>
<evidence type="ECO:0000313" key="2">
    <source>
        <dbReference type="EMBL" id="PKG29033.1"/>
    </source>
</evidence>
<dbReference type="RefSeq" id="WP_066201455.1">
    <property type="nucleotide sequence ID" value="NZ_JAFDQP010000006.1"/>
</dbReference>
<accession>A0A2N0ZHQ0</accession>
<sequence length="222" mass="25564">MEISISPHLCSLFPQFKIGIIRYHDITVGKSPQMIKGRLQLFQESLFFDMEDKNVTDFEGIKEWRQILKKAGKDPNRYRHSAEALYRRIKKQNYLQSVNSSTDINNFFSMKYEIPIGIYDKTRIEGNIVIRTGEENEAYIGLNGRSNSLHNLILLSDEKGAFGSPFVDSERTAMNGETKEAIQVVFLRHSITMDEAKEMTESLMKMFLQVHGGTAEIEIREC</sequence>
<gene>
    <name evidence="2" type="ORF">CWS20_10630</name>
</gene>